<keyword evidence="4" id="KW-1185">Reference proteome</keyword>
<dbReference type="OrthoDB" id="132546at2157"/>
<evidence type="ECO:0000259" key="1">
    <source>
        <dbReference type="Pfam" id="PF00534"/>
    </source>
</evidence>
<dbReference type="EMBL" id="CP014862">
    <property type="protein sequence ID" value="ASJ02085.1"/>
    <property type="molecule type" value="Genomic_DNA"/>
</dbReference>
<dbReference type="InterPro" id="IPR001296">
    <property type="entry name" value="Glyco_trans_1"/>
</dbReference>
<dbReference type="CDD" id="cd03801">
    <property type="entry name" value="GT4_PimA-like"/>
    <property type="match status" value="1"/>
</dbReference>
<feature type="domain" description="Glycosyl transferase family 1" evidence="1">
    <location>
        <begin position="191"/>
        <end position="347"/>
    </location>
</feature>
<proteinExistence type="predicted"/>
<dbReference type="PANTHER" id="PTHR45947:SF3">
    <property type="entry name" value="SULFOQUINOVOSYL TRANSFERASE SQD2"/>
    <property type="match status" value="1"/>
</dbReference>
<accession>A0A2Z2MBZ5</accession>
<dbReference type="KEGG" id="tprf:A3L09_01790"/>
<dbReference type="GO" id="GO:0016757">
    <property type="term" value="F:glycosyltransferase activity"/>
    <property type="evidence" value="ECO:0007669"/>
    <property type="project" value="InterPro"/>
</dbReference>
<protein>
    <submittedName>
        <fullName evidence="3">Glycosyl transferase family 1</fullName>
    </submittedName>
</protein>
<reference evidence="3 4" key="1">
    <citation type="submission" date="2016-03" db="EMBL/GenBank/DDBJ databases">
        <title>Complete genome sequence of Thermococcus profundus strain DT5432.</title>
        <authorList>
            <person name="Oger P.M."/>
        </authorList>
    </citation>
    <scope>NUCLEOTIDE SEQUENCE [LARGE SCALE GENOMIC DNA]</scope>
    <source>
        <strain evidence="3 4">DT 5432</strain>
    </source>
</reference>
<gene>
    <name evidence="3" type="ORF">A3L09_01790</name>
</gene>
<sequence>METLRIAFVYDVIYPWVKGGVEKRIHELAIRLARKHEVHIYGYKHWEGGSYLERGGVVYHGLVRPGTLYLAGKRSPFPMLSLATALRKRLPELGEYDVVDVQNLFYPGAFVLRKLPNAVLTWHEFWGSYWFRYFGPLGAAGFATENLLRPYKVHLSVSWKTQLDLLKAGVSSRVVPNGVDIKRIKRIKPAELRSDFIFVGRLMRDKNLELALGAVSTLREDFPDVVFTVVGDGPERDRLEAISRRLGLSGNVVFTGRLEGWEEVISLLKASKVFAFPSLREGFGMAVLEAMAVGVPPVVLNSPMNGAKFLVDEKSGLVLGEDKFANGLGLLLSDEGLRKKLGRNARRKAEGFDWGEIAGSFEDILLMSI</sequence>
<dbReference type="SUPFAM" id="SSF53756">
    <property type="entry name" value="UDP-Glycosyltransferase/glycogen phosphorylase"/>
    <property type="match status" value="1"/>
</dbReference>
<evidence type="ECO:0000313" key="3">
    <source>
        <dbReference type="EMBL" id="ASJ02085.1"/>
    </source>
</evidence>
<evidence type="ECO:0000313" key="4">
    <source>
        <dbReference type="Proteomes" id="UP000250179"/>
    </source>
</evidence>
<dbReference type="InterPro" id="IPR050194">
    <property type="entry name" value="Glycosyltransferase_grp1"/>
</dbReference>
<dbReference type="Gene3D" id="3.40.50.2000">
    <property type="entry name" value="Glycogen Phosphorylase B"/>
    <property type="match status" value="2"/>
</dbReference>
<dbReference type="InterPro" id="IPR028098">
    <property type="entry name" value="Glyco_trans_4-like_N"/>
</dbReference>
<dbReference type="Pfam" id="PF13439">
    <property type="entry name" value="Glyco_transf_4"/>
    <property type="match status" value="1"/>
</dbReference>
<dbReference type="Pfam" id="PF00534">
    <property type="entry name" value="Glycos_transf_1"/>
    <property type="match status" value="1"/>
</dbReference>
<feature type="domain" description="Glycosyltransferase subfamily 4-like N-terminal" evidence="2">
    <location>
        <begin position="19"/>
        <end position="183"/>
    </location>
</feature>
<keyword evidence="3" id="KW-0808">Transferase</keyword>
<organism evidence="3 4">
    <name type="scientific">Thermococcus profundus</name>
    <dbReference type="NCBI Taxonomy" id="49899"/>
    <lineage>
        <taxon>Archaea</taxon>
        <taxon>Methanobacteriati</taxon>
        <taxon>Methanobacteriota</taxon>
        <taxon>Thermococci</taxon>
        <taxon>Thermococcales</taxon>
        <taxon>Thermococcaceae</taxon>
        <taxon>Thermococcus</taxon>
    </lineage>
</organism>
<dbReference type="PANTHER" id="PTHR45947">
    <property type="entry name" value="SULFOQUINOVOSYL TRANSFERASE SQD2"/>
    <property type="match status" value="1"/>
</dbReference>
<dbReference type="Proteomes" id="UP000250179">
    <property type="component" value="Chromosome"/>
</dbReference>
<evidence type="ECO:0000259" key="2">
    <source>
        <dbReference type="Pfam" id="PF13439"/>
    </source>
</evidence>
<name>A0A2Z2MBZ5_THEPR</name>
<dbReference type="AlphaFoldDB" id="A0A2Z2MBZ5"/>